<dbReference type="NCBIfam" id="TIGR01598">
    <property type="entry name" value="holin_phiLC3"/>
    <property type="match status" value="1"/>
</dbReference>
<sequence>MINWKLRFKNKTTLVAMCGALVTFIYQMMSLLGVTPKVSQNEIVQLIGLIINILVAMGIITDPTTKGVADSDTALGYKEPR</sequence>
<comment type="caution">
    <text evidence="2">The sequence shown here is derived from an EMBL/GenBank/DDBJ whole genome shotgun (WGS) entry which is preliminary data.</text>
</comment>
<organism evidence="2 3">
    <name type="scientific">Absicoccus intestinalis</name>
    <dbReference type="NCBI Taxonomy" id="2926319"/>
    <lineage>
        <taxon>Bacteria</taxon>
        <taxon>Bacillati</taxon>
        <taxon>Bacillota</taxon>
        <taxon>Erysipelotrichia</taxon>
        <taxon>Erysipelotrichales</taxon>
        <taxon>Erysipelotrichaceae</taxon>
        <taxon>Absicoccus</taxon>
    </lineage>
</organism>
<keyword evidence="1" id="KW-1133">Transmembrane helix</keyword>
<evidence type="ECO:0000313" key="3">
    <source>
        <dbReference type="Proteomes" id="UP001285244"/>
    </source>
</evidence>
<feature type="transmembrane region" description="Helical" evidence="1">
    <location>
        <begin position="43"/>
        <end position="61"/>
    </location>
</feature>
<dbReference type="EMBL" id="JALBUS010000007">
    <property type="protein sequence ID" value="MDX8417352.1"/>
    <property type="molecule type" value="Genomic_DNA"/>
</dbReference>
<dbReference type="RefSeq" id="WP_320325644.1">
    <property type="nucleotide sequence ID" value="NZ_JALBUS010000007.1"/>
</dbReference>
<proteinExistence type="predicted"/>
<feature type="transmembrane region" description="Helical" evidence="1">
    <location>
        <begin position="12"/>
        <end position="31"/>
    </location>
</feature>
<gene>
    <name evidence="2" type="ORF">MOZ64_05790</name>
</gene>
<dbReference type="Proteomes" id="UP001285244">
    <property type="component" value="Unassembled WGS sequence"/>
</dbReference>
<evidence type="ECO:0000256" key="1">
    <source>
        <dbReference type="SAM" id="Phobius"/>
    </source>
</evidence>
<reference evidence="2 3" key="1">
    <citation type="submission" date="2022-03" db="EMBL/GenBank/DDBJ databases">
        <title>Novel taxa within the pig intestine.</title>
        <authorList>
            <person name="Wylensek D."/>
            <person name="Bishof K."/>
            <person name="Afrizal A."/>
            <person name="Clavel T."/>
        </authorList>
    </citation>
    <scope>NUCLEOTIDE SEQUENCE [LARGE SCALE GENOMIC DNA]</scope>
    <source>
        <strain evidence="2 3">Cla-KB-P134</strain>
    </source>
</reference>
<protein>
    <submittedName>
        <fullName evidence="2">Phage holin</fullName>
    </submittedName>
</protein>
<keyword evidence="3" id="KW-1185">Reference proteome</keyword>
<dbReference type="InterPro" id="IPR006485">
    <property type="entry name" value="Phage-like_holin"/>
</dbReference>
<accession>A0ABU4WLA7</accession>
<dbReference type="Pfam" id="PF04531">
    <property type="entry name" value="Phage_holin_1"/>
    <property type="match status" value="1"/>
</dbReference>
<keyword evidence="1" id="KW-0472">Membrane</keyword>
<keyword evidence="1" id="KW-0812">Transmembrane</keyword>
<name>A0ABU4WLA7_9FIRM</name>
<evidence type="ECO:0000313" key="2">
    <source>
        <dbReference type="EMBL" id="MDX8417352.1"/>
    </source>
</evidence>